<protein>
    <submittedName>
        <fullName evidence="1">Uncharacterized protein</fullName>
    </submittedName>
</protein>
<comment type="caution">
    <text evidence="1">The sequence shown here is derived from an EMBL/GenBank/DDBJ whole genome shotgun (WGS) entry which is preliminary data.</text>
</comment>
<gene>
    <name evidence="1" type="ORF">JCM19231_1357</name>
</gene>
<dbReference type="RefSeq" id="WP_261833381.1">
    <property type="nucleotide sequence ID" value="NZ_AP024881.1"/>
</dbReference>
<evidence type="ECO:0000313" key="2">
    <source>
        <dbReference type="Proteomes" id="UP000031671"/>
    </source>
</evidence>
<organism evidence="1 2">
    <name type="scientific">Vibrio ishigakensis</name>
    <dbReference type="NCBI Taxonomy" id="1481914"/>
    <lineage>
        <taxon>Bacteria</taxon>
        <taxon>Pseudomonadati</taxon>
        <taxon>Pseudomonadota</taxon>
        <taxon>Gammaproteobacteria</taxon>
        <taxon>Vibrionales</taxon>
        <taxon>Vibrionaceae</taxon>
        <taxon>Vibrio</taxon>
    </lineage>
</organism>
<dbReference type="EMBL" id="BBRZ01000079">
    <property type="protein sequence ID" value="GAM58229.1"/>
    <property type="molecule type" value="Genomic_DNA"/>
</dbReference>
<sequence length="46" mass="5425">MIKSNNQYLVDTERKSDKLNDAQESKLSIDDFCEQNFFMDYVSQSV</sequence>
<keyword evidence="2" id="KW-1185">Reference proteome</keyword>
<evidence type="ECO:0000313" key="1">
    <source>
        <dbReference type="EMBL" id="GAM58229.1"/>
    </source>
</evidence>
<dbReference type="Proteomes" id="UP000031671">
    <property type="component" value="Unassembled WGS sequence"/>
</dbReference>
<dbReference type="AlphaFoldDB" id="A0A0B8P5J7"/>
<reference evidence="1 2" key="1">
    <citation type="submission" date="2015-01" db="EMBL/GenBank/DDBJ databases">
        <title>Vibrio sp. C1 JCM 19231 whole genome shotgun sequence.</title>
        <authorList>
            <person name="Sawabe T."/>
            <person name="Meirelles P."/>
            <person name="Feng G."/>
            <person name="Sayaka M."/>
            <person name="Hattori M."/>
            <person name="Ohkuma M."/>
        </authorList>
    </citation>
    <scope>NUCLEOTIDE SEQUENCE [LARGE SCALE GENOMIC DNA]</scope>
    <source>
        <strain evidence="2">JCM 19231</strain>
    </source>
</reference>
<reference evidence="1 2" key="2">
    <citation type="submission" date="2015-01" db="EMBL/GenBank/DDBJ databases">
        <authorList>
            <consortium name="NBRP consortium"/>
            <person name="Sawabe T."/>
            <person name="Meirelles P."/>
            <person name="Feng G."/>
            <person name="Sayaka M."/>
            <person name="Hattori M."/>
            <person name="Ohkuma M."/>
        </authorList>
    </citation>
    <scope>NUCLEOTIDE SEQUENCE [LARGE SCALE GENOMIC DNA]</scope>
    <source>
        <strain evidence="2">JCM 19231</strain>
    </source>
</reference>
<proteinExistence type="predicted"/>
<name>A0A0B8P5J7_9VIBR</name>
<accession>A0A0B8P5J7</accession>